<name>A0ABP9VKZ0_9BACT</name>
<dbReference type="PANTHER" id="PTHR33490:SF12">
    <property type="entry name" value="BLL5557 PROTEIN"/>
    <property type="match status" value="1"/>
</dbReference>
<feature type="domain" description="Transglutaminase-like" evidence="1">
    <location>
        <begin position="161"/>
        <end position="221"/>
    </location>
</feature>
<dbReference type="Pfam" id="PF21295">
    <property type="entry name" value="Bact_transglu_N_2"/>
    <property type="match status" value="1"/>
</dbReference>
<dbReference type="InterPro" id="IPR002931">
    <property type="entry name" value="Transglutaminase-like"/>
</dbReference>
<dbReference type="EMBL" id="BAABRO010000002">
    <property type="protein sequence ID" value="GAA5505858.1"/>
    <property type="molecule type" value="Genomic_DNA"/>
</dbReference>
<dbReference type="SMART" id="SM00460">
    <property type="entry name" value="TGc"/>
    <property type="match status" value="1"/>
</dbReference>
<dbReference type="InterPro" id="IPR048930">
    <property type="entry name" value="Bact_transglu_N_2"/>
</dbReference>
<dbReference type="PANTHER" id="PTHR33490">
    <property type="entry name" value="BLR5614 PROTEIN-RELATED"/>
    <property type="match status" value="1"/>
</dbReference>
<evidence type="ECO:0000259" key="1">
    <source>
        <dbReference type="SMART" id="SM00460"/>
    </source>
</evidence>
<dbReference type="Gene3D" id="3.10.620.30">
    <property type="match status" value="1"/>
</dbReference>
<dbReference type="Gene3D" id="2.60.40.2250">
    <property type="match status" value="1"/>
</dbReference>
<accession>A0ABP9VKZ0</accession>
<gene>
    <name evidence="2" type="ORF">Rcae01_01306</name>
</gene>
<reference evidence="2 3" key="1">
    <citation type="submission" date="2024-02" db="EMBL/GenBank/DDBJ databases">
        <title>Rhodopirellula caenicola NBRC 110016.</title>
        <authorList>
            <person name="Ichikawa N."/>
            <person name="Katano-Makiyama Y."/>
            <person name="Hidaka K."/>
        </authorList>
    </citation>
    <scope>NUCLEOTIDE SEQUENCE [LARGE SCALE GENOMIC DNA]</scope>
    <source>
        <strain evidence="2 3">NBRC 110016</strain>
    </source>
</reference>
<dbReference type="SUPFAM" id="SSF54001">
    <property type="entry name" value="Cysteine proteinases"/>
    <property type="match status" value="1"/>
</dbReference>
<sequence>MLRVDVGSDLVYEVRSPSTFLLQITAATTAHQSVVSEKLTFDPELSVEQYCVGDGGNRMHRIVVDPCQLTVKYRATVELSPEVDRSTEVNESNVSEMPPDVLTYLNPSRYCESDLLLRFAFEEFGSLERGFGRVQAVCDWVNHHLDYTPGSTNATTTAADVLVQRTGVCRDYAHLTIALCRGIGIPARYVAGYAVDLQPPDFHGFVEAYLGGQWYLFDPTRLAPISGLVRIGVGRDAADVSIATITGNTNLTSQKVWANTAADVQKATNSEQPPAVSTA</sequence>
<proteinExistence type="predicted"/>
<evidence type="ECO:0000313" key="3">
    <source>
        <dbReference type="Proteomes" id="UP001416858"/>
    </source>
</evidence>
<dbReference type="Proteomes" id="UP001416858">
    <property type="component" value="Unassembled WGS sequence"/>
</dbReference>
<organism evidence="2 3">
    <name type="scientific">Novipirellula caenicola</name>
    <dbReference type="NCBI Taxonomy" id="1536901"/>
    <lineage>
        <taxon>Bacteria</taxon>
        <taxon>Pseudomonadati</taxon>
        <taxon>Planctomycetota</taxon>
        <taxon>Planctomycetia</taxon>
        <taxon>Pirellulales</taxon>
        <taxon>Pirellulaceae</taxon>
        <taxon>Novipirellula</taxon>
    </lineage>
</organism>
<comment type="caution">
    <text evidence="2">The sequence shown here is derived from an EMBL/GenBank/DDBJ whole genome shotgun (WGS) entry which is preliminary data.</text>
</comment>
<keyword evidence="3" id="KW-1185">Reference proteome</keyword>
<dbReference type="InterPro" id="IPR038765">
    <property type="entry name" value="Papain-like_cys_pep_sf"/>
</dbReference>
<protein>
    <recommendedName>
        <fullName evidence="1">Transglutaminase-like domain-containing protein</fullName>
    </recommendedName>
</protein>
<evidence type="ECO:0000313" key="2">
    <source>
        <dbReference type="EMBL" id="GAA5505858.1"/>
    </source>
</evidence>
<dbReference type="Pfam" id="PF01841">
    <property type="entry name" value="Transglut_core"/>
    <property type="match status" value="1"/>
</dbReference>